<name>A0A914WLQ5_9BILA</name>
<sequence length="473" mass="53557">MYRRYSDDSDDLDLLPLIGGGMDEQTDRDLLMHNRRRRQSAPVRCYHALTASARRRIVIVRRRPVFPPPSCVLSYSLPKMPTRTVYGSAESIEMNAVRCSISDSRSRATQLASCFSSVFSLCSRRKELHARTIRLGHGPVLGKYPPNVVRNQKYNVFTFVPLVLFQQFKFFLNLYFLIMALSQFIPQIQIGAPITYWGPLGFVLTITLIREALDDFVRFLRDREMNSQKYERLTPHGYEKICSSQITVGDMIVIHKDQRVPADVVLLRTTEKQGACFVRTDQLDGETDWKLRIAVPHTQRLQSDTVCTLTKNEMVFKKMHLGTVAFGADSFEEVAKNVRSAYADGGKVPKHSLAFKVQQAVEAIALCHNVTPLYDDDAAEADQQRAQSQISYQAASPDEVALVSWSESVGLALVHRDLSGMRLQTPTGESKSYQILQLFPFTSETKRMGIILQVRSVKTSKTLLISVLILKKL</sequence>
<dbReference type="InterPro" id="IPR032631">
    <property type="entry name" value="P-type_ATPase_N"/>
</dbReference>
<dbReference type="GO" id="GO:0006890">
    <property type="term" value="P:retrograde vesicle-mediated transport, Golgi to endoplasmic reticulum"/>
    <property type="evidence" value="ECO:0007669"/>
    <property type="project" value="TreeGrafter"/>
</dbReference>
<evidence type="ECO:0000313" key="2">
    <source>
        <dbReference type="Proteomes" id="UP000887566"/>
    </source>
</evidence>
<accession>A0A914WLQ5</accession>
<dbReference type="GO" id="GO:0140326">
    <property type="term" value="F:ATPase-coupled intramembrane lipid transporter activity"/>
    <property type="evidence" value="ECO:0007669"/>
    <property type="project" value="TreeGrafter"/>
</dbReference>
<dbReference type="Proteomes" id="UP000887566">
    <property type="component" value="Unplaced"/>
</dbReference>
<dbReference type="WBParaSite" id="PSAMB.scaffold4403size14763.g24241.t2">
    <property type="protein sequence ID" value="PSAMB.scaffold4403size14763.g24241.t2"/>
    <property type="gene ID" value="PSAMB.scaffold4403size14763.g24241"/>
</dbReference>
<dbReference type="PANTHER" id="PTHR24092">
    <property type="entry name" value="PROBABLE PHOSPHOLIPID-TRANSPORTING ATPASE"/>
    <property type="match status" value="1"/>
</dbReference>
<dbReference type="SUPFAM" id="SSF81653">
    <property type="entry name" value="Calcium ATPase, transduction domain A"/>
    <property type="match status" value="1"/>
</dbReference>
<dbReference type="SUPFAM" id="SSF81660">
    <property type="entry name" value="Metal cation-transporting ATPase, ATP-binding domain N"/>
    <property type="match status" value="1"/>
</dbReference>
<feature type="domain" description="P-type ATPase N-terminal" evidence="1">
    <location>
        <begin position="143"/>
        <end position="197"/>
    </location>
</feature>
<dbReference type="AlphaFoldDB" id="A0A914WLQ5"/>
<dbReference type="GO" id="GO:0005802">
    <property type="term" value="C:trans-Golgi network"/>
    <property type="evidence" value="ECO:0007669"/>
    <property type="project" value="TreeGrafter"/>
</dbReference>
<dbReference type="GO" id="GO:0005768">
    <property type="term" value="C:endosome"/>
    <property type="evidence" value="ECO:0007669"/>
    <property type="project" value="TreeGrafter"/>
</dbReference>
<dbReference type="GO" id="GO:0000166">
    <property type="term" value="F:nucleotide binding"/>
    <property type="evidence" value="ECO:0007669"/>
    <property type="project" value="InterPro"/>
</dbReference>
<dbReference type="GO" id="GO:0045332">
    <property type="term" value="P:phospholipid translocation"/>
    <property type="evidence" value="ECO:0007669"/>
    <property type="project" value="TreeGrafter"/>
</dbReference>
<reference evidence="3" key="1">
    <citation type="submission" date="2022-11" db="UniProtKB">
        <authorList>
            <consortium name="WormBaseParasite"/>
        </authorList>
    </citation>
    <scope>IDENTIFICATION</scope>
</reference>
<dbReference type="Gene3D" id="3.40.1110.10">
    <property type="entry name" value="Calcium-transporting ATPase, cytoplasmic domain N"/>
    <property type="match status" value="1"/>
</dbReference>
<dbReference type="InterPro" id="IPR023298">
    <property type="entry name" value="ATPase_P-typ_TM_dom_sf"/>
</dbReference>
<evidence type="ECO:0000313" key="3">
    <source>
        <dbReference type="WBParaSite" id="PSAMB.scaffold4403size14763.g24241.t2"/>
    </source>
</evidence>
<protein>
    <submittedName>
        <fullName evidence="3">P-type ATPase N-terminal domain-containing protein</fullName>
    </submittedName>
</protein>
<dbReference type="GO" id="GO:0005886">
    <property type="term" value="C:plasma membrane"/>
    <property type="evidence" value="ECO:0007669"/>
    <property type="project" value="TreeGrafter"/>
</dbReference>
<dbReference type="Pfam" id="PF16209">
    <property type="entry name" value="PhoLip_ATPase_N"/>
    <property type="match status" value="1"/>
</dbReference>
<proteinExistence type="predicted"/>
<keyword evidence="2" id="KW-1185">Reference proteome</keyword>
<dbReference type="SUPFAM" id="SSF81665">
    <property type="entry name" value="Calcium ATPase, transmembrane domain M"/>
    <property type="match status" value="1"/>
</dbReference>
<dbReference type="PANTHER" id="PTHR24092:SF5">
    <property type="entry name" value="PHOSPHOLIPID-TRANSPORTING ATPASE"/>
    <property type="match status" value="1"/>
</dbReference>
<dbReference type="GO" id="GO:0006897">
    <property type="term" value="P:endocytosis"/>
    <property type="evidence" value="ECO:0007669"/>
    <property type="project" value="TreeGrafter"/>
</dbReference>
<evidence type="ECO:0000259" key="1">
    <source>
        <dbReference type="Pfam" id="PF16209"/>
    </source>
</evidence>
<dbReference type="InterPro" id="IPR023299">
    <property type="entry name" value="ATPase_P-typ_cyto_dom_N"/>
</dbReference>
<organism evidence="2 3">
    <name type="scientific">Plectus sambesii</name>
    <dbReference type="NCBI Taxonomy" id="2011161"/>
    <lineage>
        <taxon>Eukaryota</taxon>
        <taxon>Metazoa</taxon>
        <taxon>Ecdysozoa</taxon>
        <taxon>Nematoda</taxon>
        <taxon>Chromadorea</taxon>
        <taxon>Plectida</taxon>
        <taxon>Plectina</taxon>
        <taxon>Plectoidea</taxon>
        <taxon>Plectidae</taxon>
        <taxon>Plectus</taxon>
    </lineage>
</organism>
<dbReference type="InterPro" id="IPR008250">
    <property type="entry name" value="ATPase_P-typ_transduc_dom_A_sf"/>
</dbReference>
<dbReference type="Gene3D" id="2.70.150.10">
    <property type="entry name" value="Calcium-transporting ATPase, cytoplasmic transduction domain A"/>
    <property type="match status" value="1"/>
</dbReference>